<feature type="domain" description="eCIS core" evidence="2">
    <location>
        <begin position="132"/>
        <end position="204"/>
    </location>
</feature>
<dbReference type="InterPro" id="IPR025295">
    <property type="entry name" value="eCIS_core_dom"/>
</dbReference>
<evidence type="ECO:0000313" key="3">
    <source>
        <dbReference type="EMBL" id="AYM53881.1"/>
    </source>
</evidence>
<reference evidence="3" key="1">
    <citation type="journal article" date="2018" name="J. Ind. Microbiol. Biotechnol.">
        <title>Genome mining reveals uncommon alkylpyrones as type III PKS products from myxobacteria.</title>
        <authorList>
            <person name="Hug J.J."/>
            <person name="Panter F."/>
            <person name="Krug D."/>
            <person name="Muller R."/>
        </authorList>
    </citation>
    <scope>NUCLEOTIDE SEQUENCE</scope>
    <source>
        <strain evidence="3">MNa2518</strain>
    </source>
</reference>
<dbReference type="AlphaFoldDB" id="A0A3S5GXN0"/>
<dbReference type="EMBL" id="MH908912">
    <property type="protein sequence ID" value="AYM53881.1"/>
    <property type="molecule type" value="Genomic_DNA"/>
</dbReference>
<feature type="region of interest" description="Disordered" evidence="1">
    <location>
        <begin position="728"/>
        <end position="761"/>
    </location>
</feature>
<accession>A0A3S5GXN0</accession>
<organism evidence="3">
    <name type="scientific">Kofleria flava</name>
    <dbReference type="NCBI Taxonomy" id="694315"/>
    <lineage>
        <taxon>Bacteria</taxon>
        <taxon>Pseudomonadati</taxon>
        <taxon>Myxococcota</taxon>
        <taxon>Polyangia</taxon>
        <taxon>Haliangiales</taxon>
        <taxon>Kofleriaceae</taxon>
        <taxon>Kofleria</taxon>
    </lineage>
</organism>
<evidence type="ECO:0000256" key="1">
    <source>
        <dbReference type="SAM" id="MobiDB-lite"/>
    </source>
</evidence>
<protein>
    <recommendedName>
        <fullName evidence="2">eCIS core domain-containing protein</fullName>
    </recommendedName>
</protein>
<proteinExistence type="predicted"/>
<dbReference type="Pfam" id="PF13699">
    <property type="entry name" value="eCIS_core"/>
    <property type="match status" value="1"/>
</dbReference>
<name>A0A3S5GXN0_9BACT</name>
<feature type="region of interest" description="Disordered" evidence="1">
    <location>
        <begin position="81"/>
        <end position="137"/>
    </location>
</feature>
<feature type="region of interest" description="Disordered" evidence="1">
    <location>
        <begin position="1"/>
        <end position="65"/>
    </location>
</feature>
<evidence type="ECO:0000259" key="2">
    <source>
        <dbReference type="Pfam" id="PF13699"/>
    </source>
</evidence>
<sequence>MDKDDRQNGSAEQLGGSRESQPVTRPAPGKVTRTSKLSPGGGGLIQRKAAAGGAAAPQGPSLWDHTMAPAMDAAHRGLSALAERGPDGPIQRKASGDPVDQATSILSGRGAEAGPSTDTSSLASLPRGGGAPLDGSIASRVEKSTGATLGDVRVHTGAASVQAAADLGARAFTTGSDIHVGKGESASDVQLMAHEAAHTIQQAGRSGGAQAKAEVSQPGDALEREADAVAAAVTSGGTAPVSAGAAPAIQRDVVSEVEERLSYGALDWAVTDEDAVEALNLLAGLGQPALEAAMTRLGGDYKSRLLDNLPESARQTSAYTRVLVAMGPAAVQPYVQSLLSYGVFDWAITDADAQSVFRILMALQGPQRAQLWTGLGAGFRTRLVENLQRAAAVGPDEQGGLKALFDATPDAEVDALCALMKLRFRITFQATEDTDETPMAWEAGGLRRLWTVLEALPPTHVEGNSAFEFMERYAHESGDSAGGYYASGRENAAMSYDPATLGDPNQAARQNVLRDDGTRVDDPLYGVNRFDKVVRHEVGHAVDEENGHSDTYCVGNEGGGDWAKLDKGGVAEALVTASGGDISSWSDATQKAAIIACLQGVVDARKPGELDARIDALAGLSAEDKTKVKGDSAVQVLKGCFALSGHNPWYKYPDTGGVVLSDRIYQEAYPGDWWSYKQSTRSRKVSTYQYRAPGEWFAEAYAAYYTPSANKGDLLARVDAATKAWFDSNVDPDGGRPNGSGPPPTVGDFPTTTGGDGTALA</sequence>